<feature type="compositionally biased region" description="Acidic residues" evidence="10">
    <location>
        <begin position="382"/>
        <end position="403"/>
    </location>
</feature>
<dbReference type="PANTHER" id="PTHR42801:SF22">
    <property type="entry name" value="PEROXIREDOXIN SLL0755-RELATED"/>
    <property type="match status" value="1"/>
</dbReference>
<keyword evidence="2" id="KW-0575">Peroxidase</keyword>
<dbReference type="GO" id="GO:0034599">
    <property type="term" value="P:cellular response to oxidative stress"/>
    <property type="evidence" value="ECO:0007669"/>
    <property type="project" value="TreeGrafter"/>
</dbReference>
<dbReference type="InterPro" id="IPR036249">
    <property type="entry name" value="Thioredoxin-like_sf"/>
</dbReference>
<keyword evidence="3" id="KW-0049">Antioxidant</keyword>
<dbReference type="InterPro" id="IPR000866">
    <property type="entry name" value="AhpC/TSA"/>
</dbReference>
<dbReference type="AlphaFoldDB" id="A0A7T3FVY8"/>
<comment type="catalytic activity">
    <reaction evidence="9">
        <text>a hydroperoxide + [thioredoxin]-dithiol = an alcohol + [thioredoxin]-disulfide + H2O</text>
        <dbReference type="Rhea" id="RHEA:62620"/>
        <dbReference type="Rhea" id="RHEA-COMP:10698"/>
        <dbReference type="Rhea" id="RHEA-COMP:10700"/>
        <dbReference type="ChEBI" id="CHEBI:15377"/>
        <dbReference type="ChEBI" id="CHEBI:29950"/>
        <dbReference type="ChEBI" id="CHEBI:30879"/>
        <dbReference type="ChEBI" id="CHEBI:35924"/>
        <dbReference type="ChEBI" id="CHEBI:50058"/>
        <dbReference type="EC" id="1.11.1.24"/>
    </reaction>
</comment>
<feature type="region of interest" description="Disordered" evidence="10">
    <location>
        <begin position="297"/>
        <end position="492"/>
    </location>
</feature>
<organism evidence="12 13">
    <name type="scientific">Halosimplex litoreum</name>
    <dbReference type="NCBI Taxonomy" id="1198301"/>
    <lineage>
        <taxon>Archaea</taxon>
        <taxon>Methanobacteriati</taxon>
        <taxon>Methanobacteriota</taxon>
        <taxon>Stenosarchaea group</taxon>
        <taxon>Halobacteria</taxon>
        <taxon>Halobacteriales</taxon>
        <taxon>Haloarculaceae</taxon>
        <taxon>Halosimplex</taxon>
    </lineage>
</organism>
<dbReference type="EC" id="1.11.1.24" evidence="1"/>
<keyword evidence="4" id="KW-0560">Oxidoreductase</keyword>
<dbReference type="Proteomes" id="UP000595001">
    <property type="component" value="Chromosome"/>
</dbReference>
<proteinExistence type="inferred from homology"/>
<evidence type="ECO:0000256" key="3">
    <source>
        <dbReference type="ARBA" id="ARBA00022862"/>
    </source>
</evidence>
<comment type="similarity">
    <text evidence="8">Belongs to the peroxiredoxin family. BCP/PrxQ subfamily.</text>
</comment>
<dbReference type="GO" id="GO:0008379">
    <property type="term" value="F:thioredoxin peroxidase activity"/>
    <property type="evidence" value="ECO:0007669"/>
    <property type="project" value="TreeGrafter"/>
</dbReference>
<name>A0A7T3FVY8_9EURY</name>
<keyword evidence="5" id="KW-1015">Disulfide bond</keyword>
<accession>A0A7T3FVY8</accession>
<evidence type="ECO:0000313" key="12">
    <source>
        <dbReference type="EMBL" id="QPV61507.1"/>
    </source>
</evidence>
<evidence type="ECO:0000256" key="7">
    <source>
        <dbReference type="ARBA" id="ARBA00032824"/>
    </source>
</evidence>
<dbReference type="OrthoDB" id="6924at2157"/>
<feature type="compositionally biased region" description="Acidic residues" evidence="10">
    <location>
        <begin position="444"/>
        <end position="483"/>
    </location>
</feature>
<dbReference type="GO" id="GO:0045454">
    <property type="term" value="P:cell redox homeostasis"/>
    <property type="evidence" value="ECO:0007669"/>
    <property type="project" value="TreeGrafter"/>
</dbReference>
<evidence type="ECO:0000256" key="5">
    <source>
        <dbReference type="ARBA" id="ARBA00023157"/>
    </source>
</evidence>
<dbReference type="Gene3D" id="3.40.30.10">
    <property type="entry name" value="Glutaredoxin"/>
    <property type="match status" value="1"/>
</dbReference>
<feature type="compositionally biased region" description="Acidic residues" evidence="10">
    <location>
        <begin position="327"/>
        <end position="372"/>
    </location>
</feature>
<evidence type="ECO:0000256" key="4">
    <source>
        <dbReference type="ARBA" id="ARBA00023002"/>
    </source>
</evidence>
<feature type="domain" description="Thioredoxin" evidence="11">
    <location>
        <begin position="2"/>
        <end position="158"/>
    </location>
</feature>
<evidence type="ECO:0000313" key="13">
    <source>
        <dbReference type="Proteomes" id="UP000595001"/>
    </source>
</evidence>
<reference evidence="12 13" key="1">
    <citation type="submission" date="2020-12" db="EMBL/GenBank/DDBJ databases">
        <title>Halosimplex halophilum sp. nov. and Halosimplex salinum sp. nov., two new members of the genus Halosimplex.</title>
        <authorList>
            <person name="Cui H.L."/>
        </authorList>
    </citation>
    <scope>NUCLEOTIDE SEQUENCE [LARGE SCALE GENOMIC DNA]</scope>
    <source>
        <strain evidence="12 13">YGH94</strain>
    </source>
</reference>
<dbReference type="Pfam" id="PF00578">
    <property type="entry name" value="AhpC-TSA"/>
    <property type="match status" value="1"/>
</dbReference>
<dbReference type="InterPro" id="IPR050924">
    <property type="entry name" value="Peroxiredoxin_BCP/PrxQ"/>
</dbReference>
<protein>
    <recommendedName>
        <fullName evidence="1">thioredoxin-dependent peroxiredoxin</fullName>
        <ecNumber evidence="1">1.11.1.24</ecNumber>
    </recommendedName>
    <alternativeName>
        <fullName evidence="7">Thioredoxin peroxidase</fullName>
    </alternativeName>
</protein>
<dbReference type="GeneID" id="60589246"/>
<dbReference type="PROSITE" id="PS51352">
    <property type="entry name" value="THIOREDOXIN_2"/>
    <property type="match status" value="1"/>
</dbReference>
<dbReference type="PANTHER" id="PTHR42801">
    <property type="entry name" value="THIOREDOXIN-DEPENDENT PEROXIDE REDUCTASE"/>
    <property type="match status" value="1"/>
</dbReference>
<gene>
    <name evidence="12" type="ORF">I7X12_12095</name>
</gene>
<evidence type="ECO:0000256" key="1">
    <source>
        <dbReference type="ARBA" id="ARBA00013017"/>
    </source>
</evidence>
<evidence type="ECO:0000259" key="11">
    <source>
        <dbReference type="PROSITE" id="PS51352"/>
    </source>
</evidence>
<keyword evidence="6" id="KW-0676">Redox-active center</keyword>
<keyword evidence="13" id="KW-1185">Reference proteome</keyword>
<evidence type="ECO:0000256" key="9">
    <source>
        <dbReference type="ARBA" id="ARBA00049091"/>
    </source>
</evidence>
<evidence type="ECO:0000256" key="2">
    <source>
        <dbReference type="ARBA" id="ARBA00022559"/>
    </source>
</evidence>
<dbReference type="GO" id="GO:0005737">
    <property type="term" value="C:cytoplasm"/>
    <property type="evidence" value="ECO:0007669"/>
    <property type="project" value="TreeGrafter"/>
</dbReference>
<dbReference type="EMBL" id="CP065856">
    <property type="protein sequence ID" value="QPV61507.1"/>
    <property type="molecule type" value="Genomic_DNA"/>
</dbReference>
<dbReference type="KEGG" id="hlt:I7X12_12095"/>
<feature type="compositionally biased region" description="Low complexity" evidence="10">
    <location>
        <begin position="415"/>
        <end position="426"/>
    </location>
</feature>
<evidence type="ECO:0000256" key="8">
    <source>
        <dbReference type="ARBA" id="ARBA00038489"/>
    </source>
</evidence>
<evidence type="ECO:0000256" key="10">
    <source>
        <dbReference type="SAM" id="MobiDB-lite"/>
    </source>
</evidence>
<dbReference type="SUPFAM" id="SSF52833">
    <property type="entry name" value="Thioredoxin-like"/>
    <property type="match status" value="1"/>
</dbReference>
<sequence length="492" mass="52463">MLSEGAAAPAVDLPGYVDGERRRVDLDDYLGEGIVVLAFYPADFNPACTMQESDLGDLDLFTMQKDVSVFGVSPDSTYSHEAFAERYGLHVPLLSDREGEAADAYGVRTENEVGEALVRRAVFVVDHRGTVQYARAAEDLETPLDVAPVKAAVGDIGGDDTALERYRVGHGHYGEGREIFRTAMAAYEDREWMDARNGFRDAEPDFSAAADHFDTAVRFAETADFETVVDRTEEKADTLAHAASWLADSADALASGRGKQGRQYREDAQRLLDAATDLSEPPEPDAFRLTADEIELGDSVVVDPDEEEGYDWRADDAGDVDTGLAVDDADLDAAVDGETDDYEPADEPDTVEGDLEMDLDAVDAADDGDGESAAEGSNVEGDTVEGDLEMDLDAVDAAADEGDGAGGEPDRPDGAADATTEPDAAPVSREGSDTDADAAAAATETDEDGSGGDEPDEGSDSDVEELDLADPTEVDDEDEEEDERANWDIPGR</sequence>
<evidence type="ECO:0000256" key="6">
    <source>
        <dbReference type="ARBA" id="ARBA00023284"/>
    </source>
</evidence>
<dbReference type="InterPro" id="IPR013766">
    <property type="entry name" value="Thioredoxin_domain"/>
</dbReference>
<dbReference type="RefSeq" id="WP_198060337.1">
    <property type="nucleotide sequence ID" value="NZ_CP065856.1"/>
</dbReference>